<name>A0A0C7QRV1_PARSO</name>
<feature type="transmembrane region" description="Helical" evidence="1">
    <location>
        <begin position="44"/>
        <end position="69"/>
    </location>
</feature>
<keyword evidence="1" id="KW-1133">Transmembrane helix</keyword>
<feature type="transmembrane region" description="Helical" evidence="1">
    <location>
        <begin position="12"/>
        <end position="32"/>
    </location>
</feature>
<proteinExistence type="predicted"/>
<dbReference type="Proteomes" id="UP000049127">
    <property type="component" value="Unassembled WGS sequence"/>
</dbReference>
<feature type="transmembrane region" description="Helical" evidence="1">
    <location>
        <begin position="90"/>
        <end position="114"/>
    </location>
</feature>
<feature type="transmembrane region" description="Helical" evidence="1">
    <location>
        <begin position="165"/>
        <end position="182"/>
    </location>
</feature>
<dbReference type="AlphaFoldDB" id="A0A0C7QRV1"/>
<dbReference type="RefSeq" id="WP_055341742.1">
    <property type="nucleotide sequence ID" value="NZ_CDNI01000003.1"/>
</dbReference>
<reference evidence="3 4" key="1">
    <citation type="submission" date="2015-01" db="EMBL/GenBank/DDBJ databases">
        <authorList>
            <person name="Aslett A.Martin."/>
            <person name="De Silva Nishadi"/>
        </authorList>
    </citation>
    <scope>NUCLEOTIDE SEQUENCE [LARGE SCALE GENOMIC DNA]</scope>
    <source>
        <strain evidence="3 4">R28058</strain>
    </source>
</reference>
<dbReference type="GO" id="GO:0080120">
    <property type="term" value="P:CAAX-box protein maturation"/>
    <property type="evidence" value="ECO:0007669"/>
    <property type="project" value="UniProtKB-ARBA"/>
</dbReference>
<organism evidence="3 4">
    <name type="scientific">Paraclostridium sordellii</name>
    <name type="common">Clostridium sordellii</name>
    <dbReference type="NCBI Taxonomy" id="1505"/>
    <lineage>
        <taxon>Bacteria</taxon>
        <taxon>Bacillati</taxon>
        <taxon>Bacillota</taxon>
        <taxon>Clostridia</taxon>
        <taxon>Peptostreptococcales</taxon>
        <taxon>Peptostreptococcaceae</taxon>
        <taxon>Paraclostridium</taxon>
    </lineage>
</organism>
<evidence type="ECO:0000256" key="1">
    <source>
        <dbReference type="SAM" id="Phobius"/>
    </source>
</evidence>
<keyword evidence="1" id="KW-0812">Transmembrane</keyword>
<evidence type="ECO:0000259" key="2">
    <source>
        <dbReference type="Pfam" id="PF02517"/>
    </source>
</evidence>
<dbReference type="OrthoDB" id="1902508at2"/>
<evidence type="ECO:0000313" key="4">
    <source>
        <dbReference type="Proteomes" id="UP000049127"/>
    </source>
</evidence>
<evidence type="ECO:0000313" key="3">
    <source>
        <dbReference type="EMBL" id="CEQ03397.1"/>
    </source>
</evidence>
<dbReference type="Pfam" id="PF02517">
    <property type="entry name" value="Rce1-like"/>
    <property type="match status" value="1"/>
</dbReference>
<dbReference type="GO" id="GO:0004175">
    <property type="term" value="F:endopeptidase activity"/>
    <property type="evidence" value="ECO:0007669"/>
    <property type="project" value="UniProtKB-ARBA"/>
</dbReference>
<dbReference type="InterPro" id="IPR003675">
    <property type="entry name" value="Rce1/LyrA-like_dom"/>
</dbReference>
<gene>
    <name evidence="3" type="ORF">R28058_11301</name>
</gene>
<dbReference type="EMBL" id="CEKZ01000003">
    <property type="protein sequence ID" value="CEQ03397.1"/>
    <property type="molecule type" value="Genomic_DNA"/>
</dbReference>
<sequence length="230" mass="26018">MKNNTVKLTLLFIFFISVWFITINLIAIYLIIKNKSTTSKDFILGIIFGVLCMPSSPIMGIFTIIPFIASIGIFKKSKNNVHIFNNNKKTILLSMVLTLAIGIILGAINVFFAIDSIPINPDFKIQYVFNALRAGVFEEIFFRFFFFAMCVYSTNDSKFSKVQNLLCYLIMIIPHTLIHFNLSTFNLPSVIMLSLLFGLPFALMLRKLNLISAIGAHSIVDIIRFCTFGV</sequence>
<feature type="transmembrane region" description="Helical" evidence="1">
    <location>
        <begin position="134"/>
        <end position="153"/>
    </location>
</feature>
<accession>A0A0C7QRV1</accession>
<feature type="transmembrane region" description="Helical" evidence="1">
    <location>
        <begin position="188"/>
        <end position="205"/>
    </location>
</feature>
<feature type="domain" description="CAAX prenyl protease 2/Lysostaphin resistance protein A-like" evidence="2">
    <location>
        <begin position="125"/>
        <end position="222"/>
    </location>
</feature>
<keyword evidence="1" id="KW-0472">Membrane</keyword>
<protein>
    <submittedName>
        <fullName evidence="3">Membrane spanning protein</fullName>
    </submittedName>
</protein>